<dbReference type="InterPro" id="IPR011051">
    <property type="entry name" value="RmlC_Cupin_sf"/>
</dbReference>
<dbReference type="Proteomes" id="UP000234752">
    <property type="component" value="Chromosome eg_1"/>
</dbReference>
<name>A0A2K9NCD6_9PROT</name>
<evidence type="ECO:0000313" key="2">
    <source>
        <dbReference type="Proteomes" id="UP000234752"/>
    </source>
</evidence>
<gene>
    <name evidence="1" type="ORF">C0V82_11220</name>
</gene>
<dbReference type="InterPro" id="IPR014710">
    <property type="entry name" value="RmlC-like_jellyroll"/>
</dbReference>
<keyword evidence="2" id="KW-1185">Reference proteome</keyword>
<protein>
    <submittedName>
        <fullName evidence="1">Cupin domain-containing protein</fullName>
    </submittedName>
</protein>
<evidence type="ECO:0000313" key="1">
    <source>
        <dbReference type="EMBL" id="AUN30749.1"/>
    </source>
</evidence>
<reference evidence="1 2" key="1">
    <citation type="submission" date="2017-12" db="EMBL/GenBank/DDBJ databases">
        <title>Genomes of bacteria within cyanobacterial aggregates.</title>
        <authorList>
            <person name="Cai H."/>
        </authorList>
    </citation>
    <scope>NUCLEOTIDE SEQUENCE [LARGE SCALE GENOMIC DNA]</scope>
    <source>
        <strain evidence="1 2">TH16</strain>
    </source>
</reference>
<dbReference type="KEGG" id="ncb:C0V82_11220"/>
<dbReference type="SUPFAM" id="SSF51182">
    <property type="entry name" value="RmlC-like cupins"/>
    <property type="match status" value="1"/>
</dbReference>
<proteinExistence type="predicted"/>
<accession>A0A2K9NCD6</accession>
<dbReference type="OrthoDB" id="9798709at2"/>
<dbReference type="CDD" id="cd02208">
    <property type="entry name" value="cupin_RmlC-like"/>
    <property type="match status" value="1"/>
</dbReference>
<dbReference type="RefSeq" id="WP_102112425.1">
    <property type="nucleotide sequence ID" value="NZ_BMGN01000002.1"/>
</dbReference>
<organism evidence="1 2">
    <name type="scientific">Niveispirillum cyanobacteriorum</name>
    <dbReference type="NCBI Taxonomy" id="1612173"/>
    <lineage>
        <taxon>Bacteria</taxon>
        <taxon>Pseudomonadati</taxon>
        <taxon>Pseudomonadota</taxon>
        <taxon>Alphaproteobacteria</taxon>
        <taxon>Rhodospirillales</taxon>
        <taxon>Azospirillaceae</taxon>
        <taxon>Niveispirillum</taxon>
    </lineage>
</organism>
<dbReference type="InterPro" id="IPR013096">
    <property type="entry name" value="Cupin_2"/>
</dbReference>
<dbReference type="Gene3D" id="2.60.120.10">
    <property type="entry name" value="Jelly Rolls"/>
    <property type="match status" value="1"/>
</dbReference>
<dbReference type="AlphaFoldDB" id="A0A2K9NCD6"/>
<sequence length="111" mass="12168">MTPPFLFTPASAMTAIAGRTGIQRFEYMIRHGSMKAGLYAPQNRDEQGPHKQDELYVVVTGTGTFEKAGQTQTFGPGDLIFVEAGVEHRFTGFSDDFTCWAIFWGPDGGEA</sequence>
<dbReference type="EMBL" id="CP025611">
    <property type="protein sequence ID" value="AUN30749.1"/>
    <property type="molecule type" value="Genomic_DNA"/>
</dbReference>
<dbReference type="Pfam" id="PF07883">
    <property type="entry name" value="Cupin_2"/>
    <property type="match status" value="1"/>
</dbReference>